<evidence type="ECO:0000313" key="7">
    <source>
        <dbReference type="Proteomes" id="UP001056855"/>
    </source>
</evidence>
<dbReference type="GO" id="GO:0019825">
    <property type="term" value="F:oxygen binding"/>
    <property type="evidence" value="ECO:0007669"/>
    <property type="project" value="InterPro"/>
</dbReference>
<keyword evidence="7" id="KW-1185">Reference proteome</keyword>
<dbReference type="SUPFAM" id="SSF46458">
    <property type="entry name" value="Globin-like"/>
    <property type="match status" value="1"/>
</dbReference>
<keyword evidence="5" id="KW-0408">Iron</keyword>
<dbReference type="Pfam" id="PF01152">
    <property type="entry name" value="Bac_globin"/>
    <property type="match status" value="1"/>
</dbReference>
<sequence>MAPQVYAKIGGRKAVESVVTDFYDKVLADDQLAGYFEGYDLEELYAHQVQFISSVAGGPVTYTGADMREAHADLDLDPADFDAVAAYLETALIENGVDEDHVEAILAEVSELEEPILGQ</sequence>
<dbReference type="Gene3D" id="1.10.490.10">
    <property type="entry name" value="Globins"/>
    <property type="match status" value="1"/>
</dbReference>
<reference evidence="6" key="1">
    <citation type="submission" date="2022-06" db="EMBL/GenBank/DDBJ databases">
        <title>Diverse halophilic archaea isolated from saline environments.</title>
        <authorList>
            <person name="Cui H.-L."/>
        </authorList>
    </citation>
    <scope>NUCLEOTIDE SEQUENCE</scope>
    <source>
        <strain evidence="6">WLHS1</strain>
    </source>
</reference>
<dbReference type="GO" id="GO:0020037">
    <property type="term" value="F:heme binding"/>
    <property type="evidence" value="ECO:0007669"/>
    <property type="project" value="InterPro"/>
</dbReference>
<name>A0A9E7N7C1_9EURY</name>
<gene>
    <name evidence="6" type="ORF">NGM29_14925</name>
</gene>
<dbReference type="GO" id="GO:0046872">
    <property type="term" value="F:metal ion binding"/>
    <property type="evidence" value="ECO:0007669"/>
    <property type="project" value="UniProtKB-KW"/>
</dbReference>
<evidence type="ECO:0000313" key="6">
    <source>
        <dbReference type="EMBL" id="UTF53054.1"/>
    </source>
</evidence>
<evidence type="ECO:0000256" key="5">
    <source>
        <dbReference type="ARBA" id="ARBA00023004"/>
    </source>
</evidence>
<dbReference type="CDD" id="cd00454">
    <property type="entry name" value="TrHb1_N"/>
    <property type="match status" value="1"/>
</dbReference>
<keyword evidence="3" id="KW-0349">Heme</keyword>
<dbReference type="Proteomes" id="UP001056855">
    <property type="component" value="Chromosome"/>
</dbReference>
<accession>A0A9E7N7C1</accession>
<dbReference type="EMBL" id="CP100355">
    <property type="protein sequence ID" value="UTF53054.1"/>
    <property type="molecule type" value="Genomic_DNA"/>
</dbReference>
<dbReference type="InterPro" id="IPR016339">
    <property type="entry name" value="Hemoglobin_trunc_I"/>
</dbReference>
<dbReference type="GeneID" id="73291365"/>
<dbReference type="RefSeq" id="WP_254157189.1">
    <property type="nucleotide sequence ID" value="NZ_CP100355.1"/>
</dbReference>
<dbReference type="AlphaFoldDB" id="A0A9E7N7C1"/>
<evidence type="ECO:0000256" key="1">
    <source>
        <dbReference type="ARBA" id="ARBA00009660"/>
    </source>
</evidence>
<evidence type="ECO:0000256" key="3">
    <source>
        <dbReference type="ARBA" id="ARBA00022617"/>
    </source>
</evidence>
<organism evidence="6 7">
    <name type="scientific">Natronosalvus rutilus</name>
    <dbReference type="NCBI Taxonomy" id="2953753"/>
    <lineage>
        <taxon>Archaea</taxon>
        <taxon>Methanobacteriati</taxon>
        <taxon>Methanobacteriota</taxon>
        <taxon>Stenosarchaea group</taxon>
        <taxon>Halobacteria</taxon>
        <taxon>Halobacteriales</taxon>
        <taxon>Natrialbaceae</taxon>
        <taxon>Natronosalvus</taxon>
    </lineage>
</organism>
<dbReference type="InterPro" id="IPR001486">
    <property type="entry name" value="Hemoglobin_trunc"/>
</dbReference>
<evidence type="ECO:0000256" key="2">
    <source>
        <dbReference type="ARBA" id="ARBA00022448"/>
    </source>
</evidence>
<dbReference type="KEGG" id="sawl:NGM29_14925"/>
<protein>
    <submittedName>
        <fullName evidence="6">Group 1 truncated hemoglobin</fullName>
    </submittedName>
</protein>
<evidence type="ECO:0000256" key="4">
    <source>
        <dbReference type="ARBA" id="ARBA00022723"/>
    </source>
</evidence>
<dbReference type="InterPro" id="IPR012292">
    <property type="entry name" value="Globin/Proto"/>
</dbReference>
<keyword evidence="4" id="KW-0479">Metal-binding</keyword>
<keyword evidence="2" id="KW-0813">Transport</keyword>
<dbReference type="PIRSF" id="PIRSF002030">
    <property type="entry name" value="Globin_Protozoa/Cyanobacteria"/>
    <property type="match status" value="1"/>
</dbReference>
<dbReference type="InterPro" id="IPR009050">
    <property type="entry name" value="Globin-like_sf"/>
</dbReference>
<comment type="similarity">
    <text evidence="1">Belongs to the truncated hemoglobin family. Group I subfamily.</text>
</comment>
<proteinExistence type="inferred from homology"/>